<dbReference type="Proteomes" id="UP001642260">
    <property type="component" value="Unassembled WGS sequence"/>
</dbReference>
<keyword evidence="1" id="KW-1133">Transmembrane helix</keyword>
<evidence type="ECO:0000313" key="3">
    <source>
        <dbReference type="Proteomes" id="UP001642260"/>
    </source>
</evidence>
<dbReference type="AlphaFoldDB" id="A0ABC8LNZ6"/>
<comment type="caution">
    <text evidence="2">The sequence shown here is derived from an EMBL/GenBank/DDBJ whole genome shotgun (WGS) entry which is preliminary data.</text>
</comment>
<feature type="transmembrane region" description="Helical" evidence="1">
    <location>
        <begin position="35"/>
        <end position="52"/>
    </location>
</feature>
<reference evidence="2 3" key="1">
    <citation type="submission" date="2022-03" db="EMBL/GenBank/DDBJ databases">
        <authorList>
            <person name="Macdonald S."/>
            <person name="Ahmed S."/>
            <person name="Newling K."/>
        </authorList>
    </citation>
    <scope>NUCLEOTIDE SEQUENCE [LARGE SCALE GENOMIC DNA]</scope>
</reference>
<accession>A0ABC8LNZ6</accession>
<organism evidence="2 3">
    <name type="scientific">Eruca vesicaria subsp. sativa</name>
    <name type="common">Garden rocket</name>
    <name type="synonym">Eruca sativa</name>
    <dbReference type="NCBI Taxonomy" id="29727"/>
    <lineage>
        <taxon>Eukaryota</taxon>
        <taxon>Viridiplantae</taxon>
        <taxon>Streptophyta</taxon>
        <taxon>Embryophyta</taxon>
        <taxon>Tracheophyta</taxon>
        <taxon>Spermatophyta</taxon>
        <taxon>Magnoliopsida</taxon>
        <taxon>eudicotyledons</taxon>
        <taxon>Gunneridae</taxon>
        <taxon>Pentapetalae</taxon>
        <taxon>rosids</taxon>
        <taxon>malvids</taxon>
        <taxon>Brassicales</taxon>
        <taxon>Brassicaceae</taxon>
        <taxon>Brassiceae</taxon>
        <taxon>Eruca</taxon>
    </lineage>
</organism>
<keyword evidence="1" id="KW-0812">Transmembrane</keyword>
<proteinExistence type="predicted"/>
<name>A0ABC8LNZ6_ERUVS</name>
<evidence type="ECO:0000313" key="2">
    <source>
        <dbReference type="EMBL" id="CAH8385103.1"/>
    </source>
</evidence>
<protein>
    <submittedName>
        <fullName evidence="2">Uncharacterized protein</fullName>
    </submittedName>
</protein>
<keyword evidence="1" id="KW-0472">Membrane</keyword>
<dbReference type="InterPro" id="IPR008537">
    <property type="entry name" value="DUF819"/>
</dbReference>
<dbReference type="Pfam" id="PF05684">
    <property type="entry name" value="DUF819"/>
    <property type="match status" value="2"/>
</dbReference>
<sequence>MVNLLCFFFFDEFCFLKLWLKRKNHLRKEKKRKSWFVAVGTVVGTVVAFMLVPMRSLGPDNWKIASALMGSYIGGSLLKIQRGMLPAVTAITIVLAPSFPDFFNSLAPSAETISLVLMLDMKYVRCSILCKQEKEKN</sequence>
<evidence type="ECO:0000256" key="1">
    <source>
        <dbReference type="SAM" id="Phobius"/>
    </source>
</evidence>
<dbReference type="PANTHER" id="PTHR34289">
    <property type="entry name" value="PROTEIN, PUTATIVE (DUF819)-RELATED"/>
    <property type="match status" value="1"/>
</dbReference>
<keyword evidence="3" id="KW-1185">Reference proteome</keyword>
<dbReference type="EMBL" id="CAKOAT010650709">
    <property type="protein sequence ID" value="CAH8385103.1"/>
    <property type="molecule type" value="Genomic_DNA"/>
</dbReference>
<gene>
    <name evidence="2" type="ORF">ERUC_LOCUS37586</name>
</gene>
<dbReference type="PANTHER" id="PTHR34289:SF5">
    <property type="entry name" value="KERATIN-ASSOCIATED PROTEIN (DUF819)"/>
    <property type="match status" value="1"/>
</dbReference>